<comment type="caution">
    <text evidence="1">The sequence shown here is derived from an EMBL/GenBank/DDBJ whole genome shotgun (WGS) entry which is preliminary data.</text>
</comment>
<organism evidence="1 2">
    <name type="scientific">Haloferax chudinovii</name>
    <dbReference type="NCBI Taxonomy" id="1109010"/>
    <lineage>
        <taxon>Archaea</taxon>
        <taxon>Methanobacteriati</taxon>
        <taxon>Methanobacteriota</taxon>
        <taxon>Stenosarchaea group</taxon>
        <taxon>Halobacteria</taxon>
        <taxon>Halobacteriales</taxon>
        <taxon>Haloferacaceae</taxon>
        <taxon>Haloferax</taxon>
    </lineage>
</organism>
<name>A0ABD5XMA9_9EURY</name>
<dbReference type="Proteomes" id="UP001596460">
    <property type="component" value="Unassembled WGS sequence"/>
</dbReference>
<protein>
    <submittedName>
        <fullName evidence="1">Uncharacterized protein</fullName>
    </submittedName>
</protein>
<dbReference type="RefSeq" id="WP_390246686.1">
    <property type="nucleotide sequence ID" value="NZ_JBHTAB010000011.1"/>
</dbReference>
<sequence>MTCRRRGERSAGCPPFSRPVMLFMGVDYLRGGVHVDRSTFE</sequence>
<evidence type="ECO:0000313" key="2">
    <source>
        <dbReference type="Proteomes" id="UP001596460"/>
    </source>
</evidence>
<evidence type="ECO:0000313" key="1">
    <source>
        <dbReference type="EMBL" id="MFC7130962.1"/>
    </source>
</evidence>
<proteinExistence type="predicted"/>
<dbReference type="AlphaFoldDB" id="A0ABD5XMA9"/>
<reference evidence="1 2" key="1">
    <citation type="journal article" date="2019" name="Int. J. Syst. Evol. Microbiol.">
        <title>The Global Catalogue of Microorganisms (GCM) 10K type strain sequencing project: providing services to taxonomists for standard genome sequencing and annotation.</title>
        <authorList>
            <consortium name="The Broad Institute Genomics Platform"/>
            <consortium name="The Broad Institute Genome Sequencing Center for Infectious Disease"/>
            <person name="Wu L."/>
            <person name="Ma J."/>
        </authorList>
    </citation>
    <scope>NUCLEOTIDE SEQUENCE [LARGE SCALE GENOMIC DNA]</scope>
    <source>
        <strain evidence="1 2">DSM 26526</strain>
    </source>
</reference>
<dbReference type="EMBL" id="JBHTAB010000011">
    <property type="protein sequence ID" value="MFC7130962.1"/>
    <property type="molecule type" value="Genomic_DNA"/>
</dbReference>
<gene>
    <name evidence="1" type="ORF">ACFQI8_16435</name>
</gene>
<keyword evidence="2" id="KW-1185">Reference proteome</keyword>
<accession>A0ABD5XMA9</accession>